<dbReference type="EMBL" id="JBHUKS010000028">
    <property type="protein sequence ID" value="MFD2472848.1"/>
    <property type="molecule type" value="Genomic_DNA"/>
</dbReference>
<accession>A0ABW5HHP8</accession>
<proteinExistence type="predicted"/>
<evidence type="ECO:0000313" key="2">
    <source>
        <dbReference type="Proteomes" id="UP001597483"/>
    </source>
</evidence>
<dbReference type="Proteomes" id="UP001597483">
    <property type="component" value="Unassembled WGS sequence"/>
</dbReference>
<evidence type="ECO:0000313" key="1">
    <source>
        <dbReference type="EMBL" id="MFD2472848.1"/>
    </source>
</evidence>
<reference evidence="2" key="1">
    <citation type="journal article" date="2019" name="Int. J. Syst. Evol. Microbiol.">
        <title>The Global Catalogue of Microorganisms (GCM) 10K type strain sequencing project: providing services to taxonomists for standard genome sequencing and annotation.</title>
        <authorList>
            <consortium name="The Broad Institute Genomics Platform"/>
            <consortium name="The Broad Institute Genome Sequencing Center for Infectious Disease"/>
            <person name="Wu L."/>
            <person name="Ma J."/>
        </authorList>
    </citation>
    <scope>NUCLEOTIDE SEQUENCE [LARGE SCALE GENOMIC DNA]</scope>
    <source>
        <strain evidence="2">CGMCC 4.7641</strain>
    </source>
</reference>
<sequence>MATEILSRGWDEPYYVVRTSAFDAFFLVGEEDPDEVANVDVRIQYPDGSRWGATMFTLDEVDRLMRRWERTGEYADGRYFPVSRDLIVREPGVPKMTAVLIAMHDNDDLTSVLDRYGIPD</sequence>
<protein>
    <submittedName>
        <fullName evidence="1">Uncharacterized protein</fullName>
    </submittedName>
</protein>
<name>A0ABW5HHP8_9PSEU</name>
<keyword evidence="2" id="KW-1185">Reference proteome</keyword>
<gene>
    <name evidence="1" type="ORF">ACFSVL_36005</name>
</gene>
<dbReference type="RefSeq" id="WP_378310882.1">
    <property type="nucleotide sequence ID" value="NZ_JBHUKS010000028.1"/>
</dbReference>
<comment type="caution">
    <text evidence="1">The sequence shown here is derived from an EMBL/GenBank/DDBJ whole genome shotgun (WGS) entry which is preliminary data.</text>
</comment>
<organism evidence="1 2">
    <name type="scientific">Amycolatopsis silviterrae</name>
    <dbReference type="NCBI Taxonomy" id="1656914"/>
    <lineage>
        <taxon>Bacteria</taxon>
        <taxon>Bacillati</taxon>
        <taxon>Actinomycetota</taxon>
        <taxon>Actinomycetes</taxon>
        <taxon>Pseudonocardiales</taxon>
        <taxon>Pseudonocardiaceae</taxon>
        <taxon>Amycolatopsis</taxon>
    </lineage>
</organism>